<proteinExistence type="inferred from homology"/>
<dbReference type="SUPFAM" id="SSF51445">
    <property type="entry name" value="(Trans)glycosidases"/>
    <property type="match status" value="1"/>
</dbReference>
<dbReference type="Gene3D" id="3.20.20.80">
    <property type="entry name" value="Glycosidases"/>
    <property type="match status" value="1"/>
</dbReference>
<dbReference type="PROSITE" id="PS00653">
    <property type="entry name" value="GLYCOSYL_HYDROL_F1_2"/>
    <property type="match status" value="1"/>
</dbReference>
<reference evidence="4" key="1">
    <citation type="submission" date="2018-05" db="EMBL/GenBank/DDBJ databases">
        <authorList>
            <person name="Lanie J.A."/>
            <person name="Ng W.-L."/>
            <person name="Kazmierczak K.M."/>
            <person name="Andrzejewski T.M."/>
            <person name="Davidsen T.M."/>
            <person name="Wayne K.J."/>
            <person name="Tettelin H."/>
            <person name="Glass J.I."/>
            <person name="Rusch D."/>
            <person name="Podicherti R."/>
            <person name="Tsui H.-C.T."/>
            <person name="Winkler M.E."/>
        </authorList>
    </citation>
    <scope>NUCLEOTIDE SEQUENCE</scope>
</reference>
<dbReference type="InterPro" id="IPR001360">
    <property type="entry name" value="Glyco_hydro_1"/>
</dbReference>
<gene>
    <name evidence="4" type="ORF">METZ01_LOCUS301630</name>
</gene>
<dbReference type="GO" id="GO:0016052">
    <property type="term" value="P:carbohydrate catabolic process"/>
    <property type="evidence" value="ECO:0007669"/>
    <property type="project" value="TreeGrafter"/>
</dbReference>
<dbReference type="EMBL" id="UINC01093951">
    <property type="protein sequence ID" value="SVC48776.1"/>
    <property type="molecule type" value="Genomic_DNA"/>
</dbReference>
<keyword evidence="2" id="KW-0378">Hydrolase</keyword>
<dbReference type="Pfam" id="PF00232">
    <property type="entry name" value="Glyco_hydro_1"/>
    <property type="match status" value="1"/>
</dbReference>
<dbReference type="InterPro" id="IPR017853">
    <property type="entry name" value="GH"/>
</dbReference>
<dbReference type="AlphaFoldDB" id="A0A382MJ51"/>
<evidence type="ECO:0008006" key="5">
    <source>
        <dbReference type="Google" id="ProtNLM"/>
    </source>
</evidence>
<keyword evidence="3" id="KW-0326">Glycosidase</keyword>
<protein>
    <recommendedName>
        <fullName evidence="5">Beta-glucosidase</fullName>
    </recommendedName>
</protein>
<dbReference type="PANTHER" id="PTHR10353">
    <property type="entry name" value="GLYCOSYL HYDROLASE"/>
    <property type="match status" value="1"/>
</dbReference>
<name>A0A382MJ51_9ZZZZ</name>
<dbReference type="PANTHER" id="PTHR10353:SF36">
    <property type="entry name" value="LP05116P"/>
    <property type="match status" value="1"/>
</dbReference>
<evidence type="ECO:0000256" key="1">
    <source>
        <dbReference type="ARBA" id="ARBA00010838"/>
    </source>
</evidence>
<comment type="similarity">
    <text evidence="1">Belongs to the glycosyl hydrolase 1 family.</text>
</comment>
<dbReference type="GO" id="GO:0008422">
    <property type="term" value="F:beta-glucosidase activity"/>
    <property type="evidence" value="ECO:0007669"/>
    <property type="project" value="TreeGrafter"/>
</dbReference>
<accession>A0A382MJ51</accession>
<evidence type="ECO:0000256" key="2">
    <source>
        <dbReference type="ARBA" id="ARBA00022801"/>
    </source>
</evidence>
<feature type="non-terminal residue" evidence="4">
    <location>
        <position position="348"/>
    </location>
</feature>
<evidence type="ECO:0000313" key="4">
    <source>
        <dbReference type="EMBL" id="SVC48776.1"/>
    </source>
</evidence>
<organism evidence="4">
    <name type="scientific">marine metagenome</name>
    <dbReference type="NCBI Taxonomy" id="408172"/>
    <lineage>
        <taxon>unclassified sequences</taxon>
        <taxon>metagenomes</taxon>
        <taxon>ecological metagenomes</taxon>
    </lineage>
</organism>
<dbReference type="GO" id="GO:0005829">
    <property type="term" value="C:cytosol"/>
    <property type="evidence" value="ECO:0007669"/>
    <property type="project" value="TreeGrafter"/>
</dbReference>
<evidence type="ECO:0000256" key="3">
    <source>
        <dbReference type="ARBA" id="ARBA00023295"/>
    </source>
</evidence>
<dbReference type="InterPro" id="IPR033132">
    <property type="entry name" value="GH_1_N_CS"/>
</dbReference>
<sequence>MLVMSKKNAFPEDFIWGSATSSYQIEGAPTAGGKGPSVWDIFSHIPGKIINNDNGDIACDHYHQWPQDIILMQELGINAYRFSISWPRIFPTGSESKPNQSGLDFYSKLVDVLLENHIIPFITLNHWDIPQGLEDAGGWPNREIVDEFIKYSYHVSHHLGDRVKHWITHNEPWCVSYIGYIGGHKPPGLKNNWVKSLAAAHHLLLSHGMAIPEIRNNSKHSEIGITLNLNTAIPASDSSYDREACKFYDGQFNRLYLNPLYKNVYPDDVFEHLNTKGLISESDLNFIKQGDLNIISTKTDFLGVNYYSRAVIRNEEIDEKNNLPRNVDMGPETDFGWEIYPPGIYDLL</sequence>